<comment type="caution">
    <text evidence="3">The sequence shown here is derived from an EMBL/GenBank/DDBJ whole genome shotgun (WGS) entry which is preliminary data.</text>
</comment>
<dbReference type="Proteomes" id="UP001185899">
    <property type="component" value="Unassembled WGS sequence"/>
</dbReference>
<keyword evidence="4" id="KW-1185">Reference proteome</keyword>
<organism evidence="3 4">
    <name type="scientific">Rhodococcus cercidiphylli</name>
    <dbReference type="NCBI Taxonomy" id="489916"/>
    <lineage>
        <taxon>Bacteria</taxon>
        <taxon>Bacillati</taxon>
        <taxon>Actinomycetota</taxon>
        <taxon>Actinomycetes</taxon>
        <taxon>Mycobacteriales</taxon>
        <taxon>Nocardiaceae</taxon>
        <taxon>Rhodococcus</taxon>
    </lineage>
</organism>
<dbReference type="InterPro" id="IPR029062">
    <property type="entry name" value="Class_I_gatase-like"/>
</dbReference>
<protein>
    <submittedName>
        <fullName evidence="3">Type 1 glutamine amidotransferase domain-containing protein</fullName>
    </submittedName>
</protein>
<proteinExistence type="inferred from homology"/>
<comment type="similarity">
    <text evidence="1">Belongs to the peptidase C56 family.</text>
</comment>
<evidence type="ECO:0000313" key="4">
    <source>
        <dbReference type="Proteomes" id="UP001185899"/>
    </source>
</evidence>
<dbReference type="RefSeq" id="WP_188078704.1">
    <property type="nucleotide sequence ID" value="NZ_JAWLKE010000004.1"/>
</dbReference>
<accession>A0ABU4AXY7</accession>
<dbReference type="SUPFAM" id="SSF52317">
    <property type="entry name" value="Class I glutamine amidotransferase-like"/>
    <property type="match status" value="1"/>
</dbReference>
<dbReference type="PANTHER" id="PTHR42733:SF12">
    <property type="entry name" value="PROTEINASE"/>
    <property type="match status" value="1"/>
</dbReference>
<keyword evidence="3" id="KW-0315">Glutamine amidotransferase</keyword>
<dbReference type="Pfam" id="PF01965">
    <property type="entry name" value="DJ-1_PfpI"/>
    <property type="match status" value="1"/>
</dbReference>
<dbReference type="CDD" id="cd03134">
    <property type="entry name" value="GATase1_PfpI_like"/>
    <property type="match status" value="1"/>
</dbReference>
<reference evidence="3 4" key="1">
    <citation type="submission" date="2023-10" db="EMBL/GenBank/DDBJ databases">
        <title>Development of a sustainable strategy for remediation of hydrocarbon-contaminated territories based on the waste exchange concept.</title>
        <authorList>
            <person name="Krivoruchko A."/>
        </authorList>
    </citation>
    <scope>NUCLEOTIDE SEQUENCE [LARGE SCALE GENOMIC DNA]</scope>
    <source>
        <strain evidence="3 4">IEGM 1322</strain>
    </source>
</reference>
<evidence type="ECO:0000256" key="1">
    <source>
        <dbReference type="ARBA" id="ARBA00008542"/>
    </source>
</evidence>
<dbReference type="PROSITE" id="PS51276">
    <property type="entry name" value="PEPTIDASE_C56_PFPI"/>
    <property type="match status" value="1"/>
</dbReference>
<evidence type="ECO:0000313" key="3">
    <source>
        <dbReference type="EMBL" id="MDV6231090.1"/>
    </source>
</evidence>
<sequence>MTTETLTGRRIAILATDGVEQVELVQPREAVEKAGASVTLVSLDHGDIQAMEGDVNAADTFTVDSVVADVSADDFDALILPGGTTNPDQLRVDADAVEFVRSFVQARKPVGVICHGAWTLVEADVLKGRTLTSYPSIRTDIRNAGGTVVDEEVVVDGNLISSRNPDDLPAFCAKIVEHFSA</sequence>
<evidence type="ECO:0000259" key="2">
    <source>
        <dbReference type="Pfam" id="PF01965"/>
    </source>
</evidence>
<dbReference type="NCBIfam" id="TIGR01382">
    <property type="entry name" value="PfpI"/>
    <property type="match status" value="1"/>
</dbReference>
<dbReference type="EMBL" id="JAWLKE010000004">
    <property type="protein sequence ID" value="MDV6231090.1"/>
    <property type="molecule type" value="Genomic_DNA"/>
</dbReference>
<dbReference type="InterPro" id="IPR002818">
    <property type="entry name" value="DJ-1/PfpI"/>
</dbReference>
<dbReference type="Gene3D" id="3.40.50.880">
    <property type="match status" value="1"/>
</dbReference>
<feature type="domain" description="DJ-1/PfpI" evidence="2">
    <location>
        <begin position="9"/>
        <end position="177"/>
    </location>
</feature>
<dbReference type="PANTHER" id="PTHR42733">
    <property type="entry name" value="DJ-1 PROTEIN"/>
    <property type="match status" value="1"/>
</dbReference>
<name>A0ABU4AXY7_9NOCA</name>
<dbReference type="InterPro" id="IPR006286">
    <property type="entry name" value="C56_PfpI-like"/>
</dbReference>
<gene>
    <name evidence="3" type="ORF">R3P95_11065</name>
</gene>